<reference evidence="1 2" key="1">
    <citation type="submission" date="2024-01" db="EMBL/GenBank/DDBJ databases">
        <title>A draft genome for a cacao thread blight-causing isolate of Paramarasmius palmivorus.</title>
        <authorList>
            <person name="Baruah I.K."/>
            <person name="Bukari Y."/>
            <person name="Amoako-Attah I."/>
            <person name="Meinhardt L.W."/>
            <person name="Bailey B.A."/>
            <person name="Cohen S.P."/>
        </authorList>
    </citation>
    <scope>NUCLEOTIDE SEQUENCE [LARGE SCALE GENOMIC DNA]</scope>
    <source>
        <strain evidence="1 2">GH-12</strain>
    </source>
</reference>
<sequence>MIPRLDRDVMLMIIDNLEPDCLLSLSLAGKGEIFTDVRLRTFKPRVHLRIDERFLDLLAHPKSTIAPVLEDVIIELPATIGQWSLEQSLDVLGGLLGCMPNLKHLKVGIEPTGGLEMNDTFGHYLKTFFEDSRFRITLPHIQSLNVSQLYDSRVPDACERALTVLATLQLDSCKRLTVDSEWDFPSLLSGYRLLTNLGVTRIDLRLMHSFDKNDLNLELLLGYVAPTLENLNISVPDCGCISQLGHALKALRSLMPNDEEPVLRELTAEMRCHHEWLTEVHWSSAEFWQDVNHQIGGFPRLHLVNVLGPLPGPVPSKIIEQKPQISEQALHVALPSYTGQICVVEHPKRSWLVVDRNPYELSGVDTKLRGQIDEYGSWEGLNYI</sequence>
<comment type="caution">
    <text evidence="1">The sequence shown here is derived from an EMBL/GenBank/DDBJ whole genome shotgun (WGS) entry which is preliminary data.</text>
</comment>
<dbReference type="EMBL" id="JAYKXP010000067">
    <property type="protein sequence ID" value="KAK7032193.1"/>
    <property type="molecule type" value="Genomic_DNA"/>
</dbReference>
<protein>
    <recommendedName>
        <fullName evidence="3">F-box protein</fullName>
    </recommendedName>
</protein>
<keyword evidence="2" id="KW-1185">Reference proteome</keyword>
<dbReference type="SUPFAM" id="SSF52047">
    <property type="entry name" value="RNI-like"/>
    <property type="match status" value="1"/>
</dbReference>
<evidence type="ECO:0000313" key="2">
    <source>
        <dbReference type="Proteomes" id="UP001383192"/>
    </source>
</evidence>
<organism evidence="1 2">
    <name type="scientific">Paramarasmius palmivorus</name>
    <dbReference type="NCBI Taxonomy" id="297713"/>
    <lineage>
        <taxon>Eukaryota</taxon>
        <taxon>Fungi</taxon>
        <taxon>Dikarya</taxon>
        <taxon>Basidiomycota</taxon>
        <taxon>Agaricomycotina</taxon>
        <taxon>Agaricomycetes</taxon>
        <taxon>Agaricomycetidae</taxon>
        <taxon>Agaricales</taxon>
        <taxon>Marasmiineae</taxon>
        <taxon>Marasmiaceae</taxon>
        <taxon>Paramarasmius</taxon>
    </lineage>
</organism>
<proteinExistence type="predicted"/>
<evidence type="ECO:0008006" key="3">
    <source>
        <dbReference type="Google" id="ProtNLM"/>
    </source>
</evidence>
<dbReference type="Gene3D" id="3.80.10.10">
    <property type="entry name" value="Ribonuclease Inhibitor"/>
    <property type="match status" value="1"/>
</dbReference>
<dbReference type="Proteomes" id="UP001383192">
    <property type="component" value="Unassembled WGS sequence"/>
</dbReference>
<accession>A0AAW0C1G6</accession>
<name>A0AAW0C1G6_9AGAR</name>
<gene>
    <name evidence="1" type="ORF">VNI00_013367</name>
</gene>
<dbReference type="InterPro" id="IPR032675">
    <property type="entry name" value="LRR_dom_sf"/>
</dbReference>
<dbReference type="AlphaFoldDB" id="A0AAW0C1G6"/>
<evidence type="ECO:0000313" key="1">
    <source>
        <dbReference type="EMBL" id="KAK7032193.1"/>
    </source>
</evidence>